<evidence type="ECO:0000256" key="1">
    <source>
        <dbReference type="ARBA" id="ARBA00038310"/>
    </source>
</evidence>
<dbReference type="GO" id="GO:0016787">
    <property type="term" value="F:hydrolase activity"/>
    <property type="evidence" value="ECO:0007669"/>
    <property type="project" value="InterPro"/>
</dbReference>
<keyword evidence="4" id="KW-1185">Reference proteome</keyword>
<dbReference type="EMBL" id="FMXQ01000011">
    <property type="protein sequence ID" value="SDB54633.1"/>
    <property type="molecule type" value="Genomic_DNA"/>
</dbReference>
<dbReference type="RefSeq" id="WP_090880042.1">
    <property type="nucleotide sequence ID" value="NZ_FMXQ01000011.1"/>
</dbReference>
<dbReference type="Gene3D" id="3.20.20.140">
    <property type="entry name" value="Metal-dependent hydrolases"/>
    <property type="match status" value="1"/>
</dbReference>
<evidence type="ECO:0000313" key="3">
    <source>
        <dbReference type="EMBL" id="SDB54633.1"/>
    </source>
</evidence>
<dbReference type="Proteomes" id="UP000199071">
    <property type="component" value="Unassembled WGS sequence"/>
</dbReference>
<evidence type="ECO:0000259" key="2">
    <source>
        <dbReference type="Pfam" id="PF04909"/>
    </source>
</evidence>
<evidence type="ECO:0000313" key="4">
    <source>
        <dbReference type="Proteomes" id="UP000199071"/>
    </source>
</evidence>
<dbReference type="AlphaFoldDB" id="A0A1G6EB55"/>
<sequence>MPDFPIVDSHVHLYDPGALDFPWMANAPKLNRPHLPDDFRRLTAGVDVEALVFVEVDAAPDQHLREAEWVANVARSEPDLIRGMVAAIPLEKGEGARADLAAYAEVGIARGVRRLIERHLDEPGWALQDDFVAGVQMLPEFGFSFDICVLHPQLADAIELVRRCPKVSFVIDHVAKPGIRDGLVEPWKSEMREIASFPNVACKISGVVTEAHHDRWTEAEVIPYIEHTIDCFGFDRVMFGGDWPVSELASTYKRWVDVVDTVVAGASEAERRKLYRDNAIAFYRL</sequence>
<accession>A0A1G6EB55</accession>
<name>A0A1G6EB55_9HYPH</name>
<protein>
    <submittedName>
        <fullName evidence="3">L-fuconolactonase</fullName>
    </submittedName>
</protein>
<dbReference type="OrthoDB" id="9787654at2"/>
<reference evidence="3 4" key="1">
    <citation type="submission" date="2016-10" db="EMBL/GenBank/DDBJ databases">
        <authorList>
            <person name="de Groot N.N."/>
        </authorList>
    </citation>
    <scope>NUCLEOTIDE SEQUENCE [LARGE SCALE GENOMIC DNA]</scope>
    <source>
        <strain evidence="3 4">ATCC 35022</strain>
    </source>
</reference>
<dbReference type="PANTHER" id="PTHR43569">
    <property type="entry name" value="AMIDOHYDROLASE"/>
    <property type="match status" value="1"/>
</dbReference>
<dbReference type="InterPro" id="IPR052350">
    <property type="entry name" value="Metallo-dep_Lactonases"/>
</dbReference>
<dbReference type="SUPFAM" id="SSF51556">
    <property type="entry name" value="Metallo-dependent hydrolases"/>
    <property type="match status" value="1"/>
</dbReference>
<organism evidence="3 4">
    <name type="scientific">Bauldia litoralis</name>
    <dbReference type="NCBI Taxonomy" id="665467"/>
    <lineage>
        <taxon>Bacteria</taxon>
        <taxon>Pseudomonadati</taxon>
        <taxon>Pseudomonadota</taxon>
        <taxon>Alphaproteobacteria</taxon>
        <taxon>Hyphomicrobiales</taxon>
        <taxon>Kaistiaceae</taxon>
        <taxon>Bauldia</taxon>
    </lineage>
</organism>
<dbReference type="InterPro" id="IPR032466">
    <property type="entry name" value="Metal_Hydrolase"/>
</dbReference>
<dbReference type="STRING" id="665467.SAMN02982931_04314"/>
<comment type="similarity">
    <text evidence="1">Belongs to the metallo-dependent hydrolases superfamily.</text>
</comment>
<feature type="domain" description="Amidohydrolase-related" evidence="2">
    <location>
        <begin position="7"/>
        <end position="285"/>
    </location>
</feature>
<proteinExistence type="inferred from homology"/>
<dbReference type="Pfam" id="PF04909">
    <property type="entry name" value="Amidohydro_2"/>
    <property type="match status" value="1"/>
</dbReference>
<gene>
    <name evidence="3" type="ORF">SAMN02982931_04314</name>
</gene>
<dbReference type="PANTHER" id="PTHR43569:SF2">
    <property type="entry name" value="AMIDOHYDROLASE-RELATED DOMAIN-CONTAINING PROTEIN"/>
    <property type="match status" value="1"/>
</dbReference>
<dbReference type="InterPro" id="IPR006680">
    <property type="entry name" value="Amidohydro-rel"/>
</dbReference>